<gene>
    <name evidence="3" type="ORF">PsYK624_011090</name>
</gene>
<keyword evidence="2" id="KW-0472">Membrane</keyword>
<protein>
    <submittedName>
        <fullName evidence="3">Uncharacterized protein</fullName>
    </submittedName>
</protein>
<keyword evidence="2" id="KW-0812">Transmembrane</keyword>
<dbReference type="Proteomes" id="UP000703269">
    <property type="component" value="Unassembled WGS sequence"/>
</dbReference>
<feature type="compositionally biased region" description="Gly residues" evidence="1">
    <location>
        <begin position="114"/>
        <end position="124"/>
    </location>
</feature>
<feature type="transmembrane region" description="Helical" evidence="2">
    <location>
        <begin position="12"/>
        <end position="34"/>
    </location>
</feature>
<organism evidence="3 4">
    <name type="scientific">Phanerochaete sordida</name>
    <dbReference type="NCBI Taxonomy" id="48140"/>
    <lineage>
        <taxon>Eukaryota</taxon>
        <taxon>Fungi</taxon>
        <taxon>Dikarya</taxon>
        <taxon>Basidiomycota</taxon>
        <taxon>Agaricomycotina</taxon>
        <taxon>Agaricomycetes</taxon>
        <taxon>Polyporales</taxon>
        <taxon>Phanerochaetaceae</taxon>
        <taxon>Phanerochaete</taxon>
    </lineage>
</organism>
<accession>A0A9P3L8U1</accession>
<sequence length="124" mass="13200">MTLVRPFMPMPCEPIVAFWTVYRALVYGVVYIFLESFRVVVIEKQSFSLGEDGLAPLGLFSGAVITYASFSYVCTRPHGCEHRGRAIVGSGDRSNASRGPTAPVTTSGSAAQAGPGGGARRGQR</sequence>
<evidence type="ECO:0000313" key="3">
    <source>
        <dbReference type="EMBL" id="GJE85032.1"/>
    </source>
</evidence>
<evidence type="ECO:0000256" key="2">
    <source>
        <dbReference type="SAM" id="Phobius"/>
    </source>
</evidence>
<comment type="caution">
    <text evidence="3">The sequence shown here is derived from an EMBL/GenBank/DDBJ whole genome shotgun (WGS) entry which is preliminary data.</text>
</comment>
<reference evidence="3 4" key="1">
    <citation type="submission" date="2021-08" db="EMBL/GenBank/DDBJ databases">
        <title>Draft Genome Sequence of Phanerochaete sordida strain YK-624.</title>
        <authorList>
            <person name="Mori T."/>
            <person name="Dohra H."/>
            <person name="Suzuki T."/>
            <person name="Kawagishi H."/>
            <person name="Hirai H."/>
        </authorList>
    </citation>
    <scope>NUCLEOTIDE SEQUENCE [LARGE SCALE GENOMIC DNA]</scope>
    <source>
        <strain evidence="3 4">YK-624</strain>
    </source>
</reference>
<dbReference type="EMBL" id="BPQB01000002">
    <property type="protein sequence ID" value="GJE85032.1"/>
    <property type="molecule type" value="Genomic_DNA"/>
</dbReference>
<keyword evidence="4" id="KW-1185">Reference proteome</keyword>
<name>A0A9P3L8U1_9APHY</name>
<evidence type="ECO:0000256" key="1">
    <source>
        <dbReference type="SAM" id="MobiDB-lite"/>
    </source>
</evidence>
<feature type="compositionally biased region" description="Polar residues" evidence="1">
    <location>
        <begin position="92"/>
        <end position="106"/>
    </location>
</feature>
<proteinExistence type="predicted"/>
<keyword evidence="2" id="KW-1133">Transmembrane helix</keyword>
<feature type="region of interest" description="Disordered" evidence="1">
    <location>
        <begin position="85"/>
        <end position="124"/>
    </location>
</feature>
<evidence type="ECO:0000313" key="4">
    <source>
        <dbReference type="Proteomes" id="UP000703269"/>
    </source>
</evidence>
<dbReference type="AlphaFoldDB" id="A0A9P3L8U1"/>